<feature type="compositionally biased region" description="Acidic residues" evidence="1">
    <location>
        <begin position="151"/>
        <end position="160"/>
    </location>
</feature>
<organism evidence="3 4">
    <name type="scientific">Amblyomma americanum</name>
    <name type="common">Lone star tick</name>
    <dbReference type="NCBI Taxonomy" id="6943"/>
    <lineage>
        <taxon>Eukaryota</taxon>
        <taxon>Metazoa</taxon>
        <taxon>Ecdysozoa</taxon>
        <taxon>Arthropoda</taxon>
        <taxon>Chelicerata</taxon>
        <taxon>Arachnida</taxon>
        <taxon>Acari</taxon>
        <taxon>Parasitiformes</taxon>
        <taxon>Ixodida</taxon>
        <taxon>Ixodoidea</taxon>
        <taxon>Ixodidae</taxon>
        <taxon>Amblyomminae</taxon>
        <taxon>Amblyomma</taxon>
    </lineage>
</organism>
<dbReference type="InterPro" id="IPR052815">
    <property type="entry name" value="PDCD2-like_regulator"/>
</dbReference>
<dbReference type="AlphaFoldDB" id="A0AAQ4DYK5"/>
<dbReference type="GO" id="GO:0005737">
    <property type="term" value="C:cytoplasm"/>
    <property type="evidence" value="ECO:0007669"/>
    <property type="project" value="InterPro"/>
</dbReference>
<evidence type="ECO:0000256" key="1">
    <source>
        <dbReference type="SAM" id="MobiDB-lite"/>
    </source>
</evidence>
<dbReference type="PANTHER" id="PTHR46421">
    <property type="entry name" value="PROGRAMMED CELL DEATH PROTEIN 2-LIKE"/>
    <property type="match status" value="1"/>
</dbReference>
<accession>A0AAQ4DYK5</accession>
<keyword evidence="4" id="KW-1185">Reference proteome</keyword>
<sequence length="378" mass="42190">MNKVGGVPDWTTSALKSLPELICPLCSKRLLLALQIYSPLDKCDWYHRTIYVFCCINPSCWNKQESWKVIRSQECSARPEESSSCSAAKPPMSTDWLVGQDDWDDDSWGDESPHHQAHSNNSSQNLEACLGSITVTSPTVASNALPSSEEASNDSEMEEEIPVQAESLESNRALEAMSALKSSEGEHKALLRDLQQVSSFKSFHIAVVEESTLPGETPADIRARKLLQDYEAGEGNVFRMPGKGQGSTAYAQETYEKPQYSDTTFHRFHKRLQRCPQQLIRFCWEGEPLFIAEPSPSWQPGKCESCGARRCFELQAMPALIQSLEVEGITQLQGPPVEFGTVLFYSCSASCWKDGDTWKSEVALVQPDPDAAFWDKFV</sequence>
<reference evidence="3 4" key="1">
    <citation type="journal article" date="2023" name="Arcadia Sci">
        <title>De novo assembly of a long-read Amblyomma americanum tick genome.</title>
        <authorList>
            <person name="Chou S."/>
            <person name="Poskanzer K.E."/>
            <person name="Rollins M."/>
            <person name="Thuy-Boun P.S."/>
        </authorList>
    </citation>
    <scope>NUCLEOTIDE SEQUENCE [LARGE SCALE GENOMIC DNA]</scope>
    <source>
        <strain evidence="3">F_SG_1</strain>
        <tissue evidence="3">Salivary glands</tissue>
    </source>
</reference>
<proteinExistence type="predicted"/>
<dbReference type="EMBL" id="JARKHS020025369">
    <property type="protein sequence ID" value="KAK8767545.1"/>
    <property type="molecule type" value="Genomic_DNA"/>
</dbReference>
<dbReference type="GO" id="GO:0006915">
    <property type="term" value="P:apoptotic process"/>
    <property type="evidence" value="ECO:0007669"/>
    <property type="project" value="TreeGrafter"/>
</dbReference>
<dbReference type="Proteomes" id="UP001321473">
    <property type="component" value="Unassembled WGS sequence"/>
</dbReference>
<feature type="domain" description="Programmed cell death protein 2 C-terminal" evidence="2">
    <location>
        <begin position="262"/>
        <end position="366"/>
    </location>
</feature>
<evidence type="ECO:0000313" key="3">
    <source>
        <dbReference type="EMBL" id="KAK8767545.1"/>
    </source>
</evidence>
<evidence type="ECO:0000259" key="2">
    <source>
        <dbReference type="Pfam" id="PF04194"/>
    </source>
</evidence>
<comment type="caution">
    <text evidence="3">The sequence shown here is derived from an EMBL/GenBank/DDBJ whole genome shotgun (WGS) entry which is preliminary data.</text>
</comment>
<feature type="region of interest" description="Disordered" evidence="1">
    <location>
        <begin position="140"/>
        <end position="160"/>
    </location>
</feature>
<feature type="region of interest" description="Disordered" evidence="1">
    <location>
        <begin position="81"/>
        <end position="122"/>
    </location>
</feature>
<evidence type="ECO:0000313" key="4">
    <source>
        <dbReference type="Proteomes" id="UP001321473"/>
    </source>
</evidence>
<dbReference type="Pfam" id="PF04194">
    <property type="entry name" value="PDCD2_C"/>
    <property type="match status" value="1"/>
</dbReference>
<gene>
    <name evidence="3" type="ORF">V5799_005674</name>
</gene>
<dbReference type="InterPro" id="IPR007320">
    <property type="entry name" value="PDCD2_C"/>
</dbReference>
<name>A0AAQ4DYK5_AMBAM</name>
<dbReference type="PANTHER" id="PTHR46421:SF1">
    <property type="entry name" value="PROGRAMMED CELL DEATH PROTEIN 2-LIKE"/>
    <property type="match status" value="1"/>
</dbReference>
<protein>
    <recommendedName>
        <fullName evidence="2">Programmed cell death protein 2 C-terminal domain-containing protein</fullName>
    </recommendedName>
</protein>